<evidence type="ECO:0000313" key="2">
    <source>
        <dbReference type="Proteomes" id="UP000694548"/>
    </source>
</evidence>
<accession>A0A8C6LTC4</accession>
<dbReference type="Proteomes" id="UP000694548">
    <property type="component" value="Chromosome sgr19"/>
</dbReference>
<organism evidence="1 2">
    <name type="scientific">Nothobranchius furzeri</name>
    <name type="common">Turquoise killifish</name>
    <dbReference type="NCBI Taxonomy" id="105023"/>
    <lineage>
        <taxon>Eukaryota</taxon>
        <taxon>Metazoa</taxon>
        <taxon>Chordata</taxon>
        <taxon>Craniata</taxon>
        <taxon>Vertebrata</taxon>
        <taxon>Euteleostomi</taxon>
        <taxon>Actinopterygii</taxon>
        <taxon>Neopterygii</taxon>
        <taxon>Teleostei</taxon>
        <taxon>Neoteleostei</taxon>
        <taxon>Acanthomorphata</taxon>
        <taxon>Ovalentaria</taxon>
        <taxon>Atherinomorphae</taxon>
        <taxon>Cyprinodontiformes</taxon>
        <taxon>Nothobranchiidae</taxon>
        <taxon>Nothobranchius</taxon>
    </lineage>
</organism>
<keyword evidence="2" id="KW-1185">Reference proteome</keyword>
<reference evidence="1" key="3">
    <citation type="submission" date="2025-09" db="UniProtKB">
        <authorList>
            <consortium name="Ensembl"/>
        </authorList>
    </citation>
    <scope>IDENTIFICATION</scope>
</reference>
<sequence>KNFSKSEKGNNFFTEQIQNTVAKVVQKFKKDGSATILQKHPGHQLELTSQQEHLLMRRLKKITMKGHCRVAKAVESQTGVAVSRDIIRRTLQRNGMQGYRPRRQPLLKPVAHDEGDELIAFKCFINAFQ</sequence>
<evidence type="ECO:0008006" key="3">
    <source>
        <dbReference type="Google" id="ProtNLM"/>
    </source>
</evidence>
<reference evidence="1" key="1">
    <citation type="submission" date="2014-08" db="EMBL/GenBank/DDBJ databases">
        <authorList>
            <person name="Senf B."/>
            <person name="Petzold A."/>
            <person name="Downie B.R."/>
            <person name="Koch P."/>
            <person name="Platzer M."/>
        </authorList>
    </citation>
    <scope>NUCLEOTIDE SEQUENCE [LARGE SCALE GENOMIC DNA]</scope>
    <source>
        <strain evidence="1">GRZ</strain>
    </source>
</reference>
<dbReference type="AlphaFoldDB" id="A0A8C6LTC4"/>
<name>A0A8C6LTC4_NOTFU</name>
<dbReference type="Ensembl" id="ENSNFUT00015027397.1">
    <property type="protein sequence ID" value="ENSNFUP00015026215.1"/>
    <property type="gene ID" value="ENSNFUG00015012714.1"/>
</dbReference>
<evidence type="ECO:0000313" key="1">
    <source>
        <dbReference type="Ensembl" id="ENSNFUP00015026215.1"/>
    </source>
</evidence>
<protein>
    <recommendedName>
        <fullName evidence="3">Transposase Tc1-like domain-containing protein</fullName>
    </recommendedName>
</protein>
<proteinExistence type="predicted"/>
<dbReference type="GeneTree" id="ENSGT00940000177629"/>
<reference evidence="1" key="2">
    <citation type="submission" date="2025-08" db="UniProtKB">
        <authorList>
            <consortium name="Ensembl"/>
        </authorList>
    </citation>
    <scope>IDENTIFICATION</scope>
</reference>